<gene>
    <name evidence="2" type="ORF">NOCA170168</name>
</gene>
<name>A0A2P2CL89_9ZZZZ</name>
<evidence type="ECO:0008006" key="3">
    <source>
        <dbReference type="Google" id="ProtNLM"/>
    </source>
</evidence>
<keyword evidence="1" id="KW-1133">Transmembrane helix</keyword>
<dbReference type="AlphaFoldDB" id="A0A2P2CL89"/>
<feature type="transmembrane region" description="Helical" evidence="1">
    <location>
        <begin position="163"/>
        <end position="184"/>
    </location>
</feature>
<proteinExistence type="predicted"/>
<accession>A0A2P2CL89</accession>
<organism evidence="2">
    <name type="scientific">metagenome</name>
    <dbReference type="NCBI Taxonomy" id="256318"/>
    <lineage>
        <taxon>unclassified sequences</taxon>
        <taxon>metagenomes</taxon>
    </lineage>
</organism>
<keyword evidence="1" id="KW-0472">Membrane</keyword>
<keyword evidence="1" id="KW-0812">Transmembrane</keyword>
<dbReference type="EMBL" id="CZKB01000027">
    <property type="protein sequence ID" value="CUR62222.1"/>
    <property type="molecule type" value="Genomic_DNA"/>
</dbReference>
<dbReference type="SUPFAM" id="SSF50242">
    <property type="entry name" value="TIMP-like"/>
    <property type="match status" value="1"/>
</dbReference>
<sequence length="195" mass="19696">MTPVARLAAALLLACLGLVVTVSAPASAECTCKQGQLAQQVKKADVVFIGVVDAVATEGQDHTYTVTASRAYQGAPERSTMVESAGGRNACGLGALGVGTTYVFFATGTAAPYAADSCGGTAVANPTKVQKIEELLGEGTPVEPPPPPEAVFTKVEDSAPPGFARMAAPGAAAAIIGLLGLVLVRRLGRRQRTGS</sequence>
<protein>
    <recommendedName>
        <fullName evidence="3">Tissue inhibitor of metalloproteinase</fullName>
    </recommendedName>
</protein>
<reference evidence="2" key="1">
    <citation type="submission" date="2015-08" db="EMBL/GenBank/DDBJ databases">
        <authorList>
            <person name="Babu N.S."/>
            <person name="Beckwith C.J."/>
            <person name="Beseler K.G."/>
            <person name="Brison A."/>
            <person name="Carone J.V."/>
            <person name="Caskin T.P."/>
            <person name="Diamond M."/>
            <person name="Durham M.E."/>
            <person name="Foxe J.M."/>
            <person name="Go M."/>
            <person name="Henderson B.A."/>
            <person name="Jones I.B."/>
            <person name="McGettigan J.A."/>
            <person name="Micheletti S.J."/>
            <person name="Nasrallah M.E."/>
            <person name="Ortiz D."/>
            <person name="Piller C.R."/>
            <person name="Privatt S.R."/>
            <person name="Schneider S.L."/>
            <person name="Sharp S."/>
            <person name="Smith T.C."/>
            <person name="Stanton J.D."/>
            <person name="Ullery H.E."/>
            <person name="Wilson R.J."/>
            <person name="Serrano M.G."/>
            <person name="Buck G."/>
            <person name="Lee V."/>
            <person name="Wang Y."/>
            <person name="Carvalho R."/>
            <person name="Voegtly L."/>
            <person name="Shi R."/>
            <person name="Duckworth R."/>
            <person name="Johnson A."/>
            <person name="Loviza R."/>
            <person name="Walstead R."/>
            <person name="Shah Z."/>
            <person name="Kiflezghi M."/>
            <person name="Wade K."/>
            <person name="Ball S.L."/>
            <person name="Bradley K.W."/>
            <person name="Asai D.J."/>
            <person name="Bowman C.A."/>
            <person name="Russell D.A."/>
            <person name="Pope W.H."/>
            <person name="Jacobs-Sera D."/>
            <person name="Hendrix R.W."/>
            <person name="Hatfull G.F."/>
        </authorList>
    </citation>
    <scope>NUCLEOTIDE SEQUENCE</scope>
</reference>
<dbReference type="Gene3D" id="2.40.50.120">
    <property type="match status" value="1"/>
</dbReference>
<evidence type="ECO:0000313" key="2">
    <source>
        <dbReference type="EMBL" id="CUR62222.1"/>
    </source>
</evidence>
<dbReference type="InterPro" id="IPR008993">
    <property type="entry name" value="TIMP-like_OB-fold"/>
</dbReference>
<evidence type="ECO:0000256" key="1">
    <source>
        <dbReference type="SAM" id="Phobius"/>
    </source>
</evidence>